<dbReference type="RefSeq" id="WP_377368861.1">
    <property type="nucleotide sequence ID" value="NZ_JAOTJD010000010.1"/>
</dbReference>
<feature type="domain" description="Acyl-CoA oxidase/dehydrogenase middle" evidence="8">
    <location>
        <begin position="120"/>
        <end position="213"/>
    </location>
</feature>
<keyword evidence="5 6" id="KW-0560">Oxidoreductase</keyword>
<dbReference type="PANTHER" id="PTHR43292:SF3">
    <property type="entry name" value="ACYL-COA DEHYDROGENASE FADE29"/>
    <property type="match status" value="1"/>
</dbReference>
<evidence type="ECO:0000313" key="10">
    <source>
        <dbReference type="EMBL" id="MFD3263730.1"/>
    </source>
</evidence>
<keyword evidence="4 6" id="KW-0274">FAD</keyword>
<keyword evidence="11" id="KW-1185">Reference proteome</keyword>
<dbReference type="InterPro" id="IPR013786">
    <property type="entry name" value="AcylCoA_DH/ox_N"/>
</dbReference>
<dbReference type="InterPro" id="IPR052161">
    <property type="entry name" value="Mycobact_Acyl-CoA_DH"/>
</dbReference>
<evidence type="ECO:0000256" key="3">
    <source>
        <dbReference type="ARBA" id="ARBA00022630"/>
    </source>
</evidence>
<dbReference type="Pfam" id="PF02771">
    <property type="entry name" value="Acyl-CoA_dh_N"/>
    <property type="match status" value="1"/>
</dbReference>
<dbReference type="SUPFAM" id="SSF47203">
    <property type="entry name" value="Acyl-CoA dehydrogenase C-terminal domain-like"/>
    <property type="match status" value="1"/>
</dbReference>
<dbReference type="InterPro" id="IPR006091">
    <property type="entry name" value="Acyl-CoA_Oxase/DH_mid-dom"/>
</dbReference>
<dbReference type="InterPro" id="IPR009100">
    <property type="entry name" value="AcylCoA_DH/oxidase_NM_dom_sf"/>
</dbReference>
<evidence type="ECO:0000313" key="11">
    <source>
        <dbReference type="Proteomes" id="UP001598130"/>
    </source>
</evidence>
<keyword evidence="3 6" id="KW-0285">Flavoprotein</keyword>
<evidence type="ECO:0000259" key="8">
    <source>
        <dbReference type="Pfam" id="PF02770"/>
    </source>
</evidence>
<comment type="similarity">
    <text evidence="2 6">Belongs to the acyl-CoA dehydrogenase family.</text>
</comment>
<dbReference type="InterPro" id="IPR046373">
    <property type="entry name" value="Acyl-CoA_Oxase/DH_mid-dom_sf"/>
</dbReference>
<comment type="cofactor">
    <cofactor evidence="1 6">
        <name>FAD</name>
        <dbReference type="ChEBI" id="CHEBI:57692"/>
    </cofactor>
</comment>
<dbReference type="PANTHER" id="PTHR43292">
    <property type="entry name" value="ACYL-COA DEHYDROGENASE"/>
    <property type="match status" value="1"/>
</dbReference>
<proteinExistence type="inferred from homology"/>
<dbReference type="Gene3D" id="1.10.540.10">
    <property type="entry name" value="Acyl-CoA dehydrogenase/oxidase, N-terminal domain"/>
    <property type="match status" value="1"/>
</dbReference>
<dbReference type="Pfam" id="PF00441">
    <property type="entry name" value="Acyl-CoA_dh_1"/>
    <property type="match status" value="1"/>
</dbReference>
<dbReference type="Gene3D" id="1.20.140.10">
    <property type="entry name" value="Butyryl-CoA Dehydrogenase, subunit A, domain 3"/>
    <property type="match status" value="1"/>
</dbReference>
<feature type="domain" description="Acyl-CoA dehydrogenase/oxidase C-terminal" evidence="7">
    <location>
        <begin position="226"/>
        <end position="390"/>
    </location>
</feature>
<dbReference type="Proteomes" id="UP001598130">
    <property type="component" value="Unassembled WGS sequence"/>
</dbReference>
<dbReference type="EMBL" id="JAOTJD010000010">
    <property type="protein sequence ID" value="MFD3263730.1"/>
    <property type="molecule type" value="Genomic_DNA"/>
</dbReference>
<gene>
    <name evidence="10" type="ORF">OCL97_07060</name>
</gene>
<comment type="caution">
    <text evidence="10">The sequence shown here is derived from an EMBL/GenBank/DDBJ whole genome shotgun (WGS) entry which is preliminary data.</text>
</comment>
<accession>A0ABW6CL08</accession>
<reference evidence="10 11" key="1">
    <citation type="submission" date="2022-09" db="EMBL/GenBank/DDBJ databases">
        <title>New species of Phenylobacterium.</title>
        <authorList>
            <person name="Mieszkin S."/>
        </authorList>
    </citation>
    <scope>NUCLEOTIDE SEQUENCE [LARGE SCALE GENOMIC DNA]</scope>
    <source>
        <strain evidence="10 11">HK31-G</strain>
    </source>
</reference>
<protein>
    <submittedName>
        <fullName evidence="10">Acyl-CoA dehydrogenase family protein</fullName>
    </submittedName>
</protein>
<evidence type="ECO:0000259" key="9">
    <source>
        <dbReference type="Pfam" id="PF02771"/>
    </source>
</evidence>
<evidence type="ECO:0000256" key="6">
    <source>
        <dbReference type="RuleBase" id="RU362125"/>
    </source>
</evidence>
<dbReference type="Gene3D" id="2.40.110.10">
    <property type="entry name" value="Butyryl-CoA Dehydrogenase, subunit A, domain 2"/>
    <property type="match status" value="1"/>
</dbReference>
<dbReference type="Pfam" id="PF02770">
    <property type="entry name" value="Acyl-CoA_dh_M"/>
    <property type="match status" value="1"/>
</dbReference>
<evidence type="ECO:0000256" key="2">
    <source>
        <dbReference type="ARBA" id="ARBA00009347"/>
    </source>
</evidence>
<evidence type="ECO:0000256" key="1">
    <source>
        <dbReference type="ARBA" id="ARBA00001974"/>
    </source>
</evidence>
<dbReference type="InterPro" id="IPR009075">
    <property type="entry name" value="AcylCo_DH/oxidase_C"/>
</dbReference>
<dbReference type="SUPFAM" id="SSF56645">
    <property type="entry name" value="Acyl-CoA dehydrogenase NM domain-like"/>
    <property type="match status" value="1"/>
</dbReference>
<evidence type="ECO:0000259" key="7">
    <source>
        <dbReference type="Pfam" id="PF00441"/>
    </source>
</evidence>
<name>A0ABW6CL08_9CAUL</name>
<sequence>MNLDFSEDELAFRQAVRDLIAEALPQGHAFDGSRADEARWHTALLAKGWAVNRFPVAFGGPGWTPAMSFIWERETAAAGLPGQVGGMGPGMLAPVLFAYGSPEQQARFLPDIVADRVRWCQGYSEPGAGSDLAALRTRAVREGEIYVVDGEKVWTSGAHTADWMFCLTRTATETKPQAGITFLLIDMRTPGVEVTPIISIDGRHAFNRVTFDGVRVPVENRIGLEGQGWTYAKGLLTHERTGQAFVSLSLNLLRGIRVAASTELAGSAGGQLIEDPGFASRLSAVEIELRALEMTELRTLWEVAAGSAPGAQSSMLKLKGTEIVQRLTELYVECAGPYAAPWFPETDGPAEPLGPSWAGRETVRYLEGRAASIAGGSDEVQRNIMAKHVLKI</sequence>
<feature type="domain" description="Acyl-CoA dehydrogenase/oxidase N-terminal" evidence="9">
    <location>
        <begin position="6"/>
        <end position="114"/>
    </location>
</feature>
<organism evidence="10 11">
    <name type="scientific">Phenylobacterium ferrooxidans</name>
    <dbReference type="NCBI Taxonomy" id="2982689"/>
    <lineage>
        <taxon>Bacteria</taxon>
        <taxon>Pseudomonadati</taxon>
        <taxon>Pseudomonadota</taxon>
        <taxon>Alphaproteobacteria</taxon>
        <taxon>Caulobacterales</taxon>
        <taxon>Caulobacteraceae</taxon>
        <taxon>Phenylobacterium</taxon>
    </lineage>
</organism>
<evidence type="ECO:0000256" key="4">
    <source>
        <dbReference type="ARBA" id="ARBA00022827"/>
    </source>
</evidence>
<dbReference type="InterPro" id="IPR036250">
    <property type="entry name" value="AcylCo_DH-like_C"/>
</dbReference>
<dbReference type="InterPro" id="IPR037069">
    <property type="entry name" value="AcylCoA_DH/ox_N_sf"/>
</dbReference>
<evidence type="ECO:0000256" key="5">
    <source>
        <dbReference type="ARBA" id="ARBA00023002"/>
    </source>
</evidence>